<dbReference type="InterPro" id="IPR052432">
    <property type="entry name" value="PITP/CRAL-TRIO"/>
</dbReference>
<gene>
    <name evidence="3" type="ORF">PSTT_08084</name>
</gene>
<proteinExistence type="predicted"/>
<protein>
    <recommendedName>
        <fullName evidence="2">CRAL-TRIO domain-containing protein</fullName>
    </recommendedName>
</protein>
<sequence>MTKLGNPLPENGLVTRLTSSQYQALKSFWRELFRLVDNAPEQGSSSSTRQDPPHSDSTDHSQTDFGKDAPAFNHQKDKARAEQELADVKLGLEKYGSIKFMDTFWNMVGSHDPDVVVLKFLRARKWNVLAGVAMIAACLKWRIEYGVDDITYDGEEGHRKVEGFLHQYQIGKTFVQGTDRQGRPVVYINVRLHKGSDQSPKVLEDFIVFCMESTKLMLTPPLVEKATIIMDLSGFGLANMDWRSLGFIVKCLESYYPELINSSPVSSEQQSLNALIVHNAPWVFQGLWKIIGPMIDPVVRAKIQMTKTAEDLKVHIDEKHLLESLGGTNQWKWEYDPIAKGENALMNDRATVNQEIKNRKKLIKAHLEITRKWAEEASSADLIRDDDVIIPEDLSVSAQIRKFIFYHIRVHSFVLDPYIRGRTIYDRKGRVLDNGLVTFEYPTTESKAKNATLLLEKEIQEVGDHWEVLGQSMSRENLLLDIEVMKVAFMKNEVDFPLF</sequence>
<dbReference type="VEuPathDB" id="FungiDB:PSTT_08084"/>
<dbReference type="Pfam" id="PF03765">
    <property type="entry name" value="CRAL_TRIO_N"/>
    <property type="match status" value="1"/>
</dbReference>
<feature type="compositionally biased region" description="Basic and acidic residues" evidence="1">
    <location>
        <begin position="51"/>
        <end position="67"/>
    </location>
</feature>
<dbReference type="PROSITE" id="PS50191">
    <property type="entry name" value="CRAL_TRIO"/>
    <property type="match status" value="1"/>
</dbReference>
<dbReference type="InterPro" id="IPR001251">
    <property type="entry name" value="CRAL-TRIO_dom"/>
</dbReference>
<comment type="caution">
    <text evidence="3">The sequence shown here is derived from an EMBL/GenBank/DDBJ whole genome shotgun (WGS) entry which is preliminary data.</text>
</comment>
<evidence type="ECO:0000313" key="3">
    <source>
        <dbReference type="EMBL" id="POW07655.1"/>
    </source>
</evidence>
<dbReference type="Proteomes" id="UP000239156">
    <property type="component" value="Unassembled WGS sequence"/>
</dbReference>
<feature type="region of interest" description="Disordered" evidence="1">
    <location>
        <begin position="40"/>
        <end position="71"/>
    </location>
</feature>
<feature type="domain" description="CRAL-TRIO" evidence="2">
    <location>
        <begin position="161"/>
        <end position="333"/>
    </location>
</feature>
<dbReference type="PANTHER" id="PTHR46590:SF1">
    <property type="entry name" value="PHOSPHATIDYLINOSITOL TRANSFER PROTEIN CSR1"/>
    <property type="match status" value="1"/>
</dbReference>
<organism evidence="3 4">
    <name type="scientific">Puccinia striiformis</name>
    <dbReference type="NCBI Taxonomy" id="27350"/>
    <lineage>
        <taxon>Eukaryota</taxon>
        <taxon>Fungi</taxon>
        <taxon>Dikarya</taxon>
        <taxon>Basidiomycota</taxon>
        <taxon>Pucciniomycotina</taxon>
        <taxon>Pucciniomycetes</taxon>
        <taxon>Pucciniales</taxon>
        <taxon>Pucciniaceae</taxon>
        <taxon>Puccinia</taxon>
    </lineage>
</organism>
<evidence type="ECO:0000256" key="1">
    <source>
        <dbReference type="SAM" id="MobiDB-lite"/>
    </source>
</evidence>
<feature type="compositionally biased region" description="Polar residues" evidence="1">
    <location>
        <begin position="41"/>
        <end position="50"/>
    </location>
</feature>
<dbReference type="SMART" id="SM01100">
    <property type="entry name" value="CRAL_TRIO_N"/>
    <property type="match status" value="1"/>
</dbReference>
<dbReference type="VEuPathDB" id="FungiDB:PSHT_01526"/>
<dbReference type="PANTHER" id="PTHR46590">
    <property type="entry name" value="PHOSPHATIDYLINOSITOL TRANSFER PROTEIN CSR1-RELATED"/>
    <property type="match status" value="1"/>
</dbReference>
<dbReference type="SUPFAM" id="SSF46938">
    <property type="entry name" value="CRAL/TRIO N-terminal domain"/>
    <property type="match status" value="1"/>
</dbReference>
<accession>A0A2S4VDU9</accession>
<dbReference type="CDD" id="cd00170">
    <property type="entry name" value="SEC14"/>
    <property type="match status" value="1"/>
</dbReference>
<dbReference type="InterPro" id="IPR036273">
    <property type="entry name" value="CRAL/TRIO_N_dom_sf"/>
</dbReference>
<dbReference type="EMBL" id="PKSL01000072">
    <property type="protein sequence ID" value="POW07655.1"/>
    <property type="molecule type" value="Genomic_DNA"/>
</dbReference>
<evidence type="ECO:0000259" key="2">
    <source>
        <dbReference type="PROSITE" id="PS50191"/>
    </source>
</evidence>
<dbReference type="Gene3D" id="3.40.525.10">
    <property type="entry name" value="CRAL-TRIO lipid binding domain"/>
    <property type="match status" value="1"/>
</dbReference>
<dbReference type="SMART" id="SM00516">
    <property type="entry name" value="SEC14"/>
    <property type="match status" value="1"/>
</dbReference>
<dbReference type="InterPro" id="IPR036865">
    <property type="entry name" value="CRAL-TRIO_dom_sf"/>
</dbReference>
<dbReference type="AlphaFoldDB" id="A0A2S4VDU9"/>
<keyword evidence="4" id="KW-1185">Reference proteome</keyword>
<dbReference type="SUPFAM" id="SSF52087">
    <property type="entry name" value="CRAL/TRIO domain"/>
    <property type="match status" value="1"/>
</dbReference>
<dbReference type="InterPro" id="IPR011074">
    <property type="entry name" value="CRAL/TRIO_N_dom"/>
</dbReference>
<dbReference type="Pfam" id="PF00650">
    <property type="entry name" value="CRAL_TRIO"/>
    <property type="match status" value="1"/>
</dbReference>
<name>A0A2S4VDU9_9BASI</name>
<reference evidence="3" key="1">
    <citation type="submission" date="2017-12" db="EMBL/GenBank/DDBJ databases">
        <title>Gene loss provides genomic basis for host adaptation in cereal stripe rust fungi.</title>
        <authorList>
            <person name="Xia C."/>
        </authorList>
    </citation>
    <scope>NUCLEOTIDE SEQUENCE [LARGE SCALE GENOMIC DNA]</scope>
    <source>
        <strain evidence="3">93-210</strain>
    </source>
</reference>
<evidence type="ECO:0000313" key="4">
    <source>
        <dbReference type="Proteomes" id="UP000239156"/>
    </source>
</evidence>